<evidence type="ECO:0000256" key="1">
    <source>
        <dbReference type="SAM" id="SignalP"/>
    </source>
</evidence>
<evidence type="ECO:0000313" key="2">
    <source>
        <dbReference type="EMBL" id="KAH7120564.1"/>
    </source>
</evidence>
<name>A0A9P9DJX1_9HYPO</name>
<dbReference type="OrthoDB" id="10444348at2759"/>
<evidence type="ECO:0008006" key="4">
    <source>
        <dbReference type="Google" id="ProtNLM"/>
    </source>
</evidence>
<reference evidence="2" key="1">
    <citation type="journal article" date="2021" name="Nat. Commun.">
        <title>Genetic determinants of endophytism in the Arabidopsis root mycobiome.</title>
        <authorList>
            <person name="Mesny F."/>
            <person name="Miyauchi S."/>
            <person name="Thiergart T."/>
            <person name="Pickel B."/>
            <person name="Atanasova L."/>
            <person name="Karlsson M."/>
            <person name="Huettel B."/>
            <person name="Barry K.W."/>
            <person name="Haridas S."/>
            <person name="Chen C."/>
            <person name="Bauer D."/>
            <person name="Andreopoulos W."/>
            <person name="Pangilinan J."/>
            <person name="LaButti K."/>
            <person name="Riley R."/>
            <person name="Lipzen A."/>
            <person name="Clum A."/>
            <person name="Drula E."/>
            <person name="Henrissat B."/>
            <person name="Kohler A."/>
            <person name="Grigoriev I.V."/>
            <person name="Martin F.M."/>
            <person name="Hacquard S."/>
        </authorList>
    </citation>
    <scope>NUCLEOTIDE SEQUENCE</scope>
    <source>
        <strain evidence="2">MPI-CAGE-AT-0147</strain>
    </source>
</reference>
<proteinExistence type="predicted"/>
<keyword evidence="3" id="KW-1185">Reference proteome</keyword>
<dbReference type="Proteomes" id="UP000738349">
    <property type="component" value="Unassembled WGS sequence"/>
</dbReference>
<accession>A0A9P9DJX1</accession>
<organism evidence="2 3">
    <name type="scientific">Dactylonectria macrodidyma</name>
    <dbReference type="NCBI Taxonomy" id="307937"/>
    <lineage>
        <taxon>Eukaryota</taxon>
        <taxon>Fungi</taxon>
        <taxon>Dikarya</taxon>
        <taxon>Ascomycota</taxon>
        <taxon>Pezizomycotina</taxon>
        <taxon>Sordariomycetes</taxon>
        <taxon>Hypocreomycetidae</taxon>
        <taxon>Hypocreales</taxon>
        <taxon>Nectriaceae</taxon>
        <taxon>Dactylonectria</taxon>
    </lineage>
</organism>
<evidence type="ECO:0000313" key="3">
    <source>
        <dbReference type="Proteomes" id="UP000738349"/>
    </source>
</evidence>
<keyword evidence="1" id="KW-0732">Signal</keyword>
<feature type="signal peptide" evidence="1">
    <location>
        <begin position="1"/>
        <end position="22"/>
    </location>
</feature>
<dbReference type="AlphaFoldDB" id="A0A9P9DJX1"/>
<dbReference type="EMBL" id="JAGMUV010000025">
    <property type="protein sequence ID" value="KAH7120564.1"/>
    <property type="molecule type" value="Genomic_DNA"/>
</dbReference>
<feature type="chain" id="PRO_5040234690" description="Fungal N-terminal domain-containing protein" evidence="1">
    <location>
        <begin position="23"/>
        <end position="163"/>
    </location>
</feature>
<comment type="caution">
    <text evidence="2">The sequence shown here is derived from an EMBL/GenBank/DDBJ whole genome shotgun (WGS) entry which is preliminary data.</text>
</comment>
<protein>
    <recommendedName>
        <fullName evidence="4">Fungal N-terminal domain-containing protein</fullName>
    </recommendedName>
</protein>
<gene>
    <name evidence="2" type="ORF">EDB81DRAFT_232453</name>
</gene>
<sequence>MDPISLVGLVLTLTGFCGKAVAGVNSLKEAYDDSSLSLTSLAAECATLGAALTVLEGTLSRQSSFKSASDTKSLFGEEGTFTEALHGSIRCCFMTMSELQDEIADIQKHSVSPGSLNARGKVGYVLNENRINQLAGLLRGQSSVLTTLETIMQRDGEDDETAS</sequence>